<dbReference type="Proteomes" id="UP000478052">
    <property type="component" value="Unassembled WGS sequence"/>
</dbReference>
<name>A0A6G0VU56_APHCR</name>
<dbReference type="AlphaFoldDB" id="A0A6G0VU56"/>
<accession>A0A6G0VU56</accession>
<comment type="caution">
    <text evidence="1">The sequence shown here is derived from an EMBL/GenBank/DDBJ whole genome shotgun (WGS) entry which is preliminary data.</text>
</comment>
<gene>
    <name evidence="1" type="ORF">FWK35_00034021</name>
</gene>
<proteinExistence type="predicted"/>
<dbReference type="EMBL" id="VUJU01011801">
    <property type="protein sequence ID" value="KAF0709894.1"/>
    <property type="molecule type" value="Genomic_DNA"/>
</dbReference>
<dbReference type="OrthoDB" id="10063284at2759"/>
<evidence type="ECO:0000313" key="2">
    <source>
        <dbReference type="Proteomes" id="UP000478052"/>
    </source>
</evidence>
<reference evidence="1 2" key="1">
    <citation type="submission" date="2019-08" db="EMBL/GenBank/DDBJ databases">
        <title>Whole genome of Aphis craccivora.</title>
        <authorList>
            <person name="Voronova N.V."/>
            <person name="Shulinski R.S."/>
            <person name="Bandarenka Y.V."/>
            <person name="Zhorov D.G."/>
            <person name="Warner D."/>
        </authorList>
    </citation>
    <scope>NUCLEOTIDE SEQUENCE [LARGE SCALE GENOMIC DNA]</scope>
    <source>
        <strain evidence="1">180601</strain>
        <tissue evidence="1">Whole Body</tissue>
    </source>
</reference>
<keyword evidence="2" id="KW-1185">Reference proteome</keyword>
<dbReference type="PANTHER" id="PTHR45749">
    <property type="match status" value="1"/>
</dbReference>
<organism evidence="1 2">
    <name type="scientific">Aphis craccivora</name>
    <name type="common">Cowpea aphid</name>
    <dbReference type="NCBI Taxonomy" id="307492"/>
    <lineage>
        <taxon>Eukaryota</taxon>
        <taxon>Metazoa</taxon>
        <taxon>Ecdysozoa</taxon>
        <taxon>Arthropoda</taxon>
        <taxon>Hexapoda</taxon>
        <taxon>Insecta</taxon>
        <taxon>Pterygota</taxon>
        <taxon>Neoptera</taxon>
        <taxon>Paraneoptera</taxon>
        <taxon>Hemiptera</taxon>
        <taxon>Sternorrhyncha</taxon>
        <taxon>Aphidomorpha</taxon>
        <taxon>Aphidoidea</taxon>
        <taxon>Aphididae</taxon>
        <taxon>Aphidini</taxon>
        <taxon>Aphis</taxon>
        <taxon>Aphis</taxon>
    </lineage>
</organism>
<dbReference type="SUPFAM" id="SSF53098">
    <property type="entry name" value="Ribonuclease H-like"/>
    <property type="match status" value="1"/>
</dbReference>
<evidence type="ECO:0000313" key="1">
    <source>
        <dbReference type="EMBL" id="KAF0709894.1"/>
    </source>
</evidence>
<dbReference type="InterPro" id="IPR012337">
    <property type="entry name" value="RNaseH-like_sf"/>
</dbReference>
<feature type="non-terminal residue" evidence="1">
    <location>
        <position position="195"/>
    </location>
</feature>
<sequence>MDCTPDTSRQEQLSIVIRIVDMDIENESTEPRIKEYFLDFINILDSTAQGYDNGANMTGQYKGVQARILKQNSRAFFMPCAAHRLNLVLGDTAKSSVRAVHFFETRWESRYDSIKAIRFHIKEMIDALDEISDTTRDPLIRSETSSLIAEISSLEFLMSLCIWYTVLCEVNIVSKSLQGRDVNLVVSSELLNGLI</sequence>
<protein>
    <submittedName>
        <fullName evidence="1">Zinc finger MYM-type protein 1-like</fullName>
    </submittedName>
</protein>
<dbReference type="PANTHER" id="PTHR45749:SF35">
    <property type="entry name" value="AC-LIKE TRANSPOSASE-RELATED"/>
    <property type="match status" value="1"/>
</dbReference>